<dbReference type="Gramene" id="AET6Gv21004400.3">
    <property type="protein sequence ID" value="AET6Gv21004400.3"/>
    <property type="gene ID" value="AET6Gv21004400"/>
</dbReference>
<reference evidence="4" key="1">
    <citation type="journal article" date="2014" name="Science">
        <title>Ancient hybridizations among the ancestral genomes of bread wheat.</title>
        <authorList>
            <consortium name="International Wheat Genome Sequencing Consortium,"/>
            <person name="Marcussen T."/>
            <person name="Sandve S.R."/>
            <person name="Heier L."/>
            <person name="Spannagl M."/>
            <person name="Pfeifer M."/>
            <person name="Jakobsen K.S."/>
            <person name="Wulff B.B."/>
            <person name="Steuernagel B."/>
            <person name="Mayer K.F."/>
            <person name="Olsen O.A."/>
        </authorList>
    </citation>
    <scope>NUCLEOTIDE SEQUENCE [LARGE SCALE GENOMIC DNA]</scope>
    <source>
        <strain evidence="4">cv. AL8/78</strain>
    </source>
</reference>
<reference evidence="3" key="5">
    <citation type="journal article" date="2021" name="G3 (Bethesda)">
        <title>Aegilops tauschii genome assembly Aet v5.0 features greater sequence contiguity and improved annotation.</title>
        <authorList>
            <person name="Wang L."/>
            <person name="Zhu T."/>
            <person name="Rodriguez J.C."/>
            <person name="Deal K.R."/>
            <person name="Dubcovsky J."/>
            <person name="McGuire P.E."/>
            <person name="Lux T."/>
            <person name="Spannagl M."/>
            <person name="Mayer K.F.X."/>
            <person name="Baldrich P."/>
            <person name="Meyers B.C."/>
            <person name="Huo N."/>
            <person name="Gu Y.Q."/>
            <person name="Zhou H."/>
            <person name="Devos K.M."/>
            <person name="Bennetzen J.L."/>
            <person name="Unver T."/>
            <person name="Budak H."/>
            <person name="Gulick P.J."/>
            <person name="Galiba G."/>
            <person name="Kalapos B."/>
            <person name="Nelson D.R."/>
            <person name="Li P."/>
            <person name="You F.M."/>
            <person name="Luo M.C."/>
            <person name="Dvorak J."/>
        </authorList>
    </citation>
    <scope>NUCLEOTIDE SEQUENCE [LARGE SCALE GENOMIC DNA]</scope>
    <source>
        <strain evidence="3">cv. AL8/78</strain>
    </source>
</reference>
<feature type="domain" description="PUB 62/63 C-terminal" evidence="2">
    <location>
        <begin position="457"/>
        <end position="515"/>
    </location>
</feature>
<proteinExistence type="predicted"/>
<evidence type="ECO:0000259" key="2">
    <source>
        <dbReference type="Pfam" id="PF23112"/>
    </source>
</evidence>
<dbReference type="Gene3D" id="2.60.120.330">
    <property type="entry name" value="B-lactam Antibiotic, Isopenicillin N Synthase, Chain"/>
    <property type="match status" value="1"/>
</dbReference>
<dbReference type="SUPFAM" id="SSF57850">
    <property type="entry name" value="RING/U-box"/>
    <property type="match status" value="1"/>
</dbReference>
<protein>
    <recommendedName>
        <fullName evidence="2">PUB 62/63 C-terminal domain-containing protein</fullName>
    </recommendedName>
</protein>
<dbReference type="Gene3D" id="3.30.40.10">
    <property type="entry name" value="Zinc/RING finger domain, C3HC4 (zinc finger)"/>
    <property type="match status" value="1"/>
</dbReference>
<dbReference type="AlphaFoldDB" id="A0A453Q7G9"/>
<dbReference type="EnsemblPlants" id="AET6Gv21004400.2">
    <property type="protein sequence ID" value="AET6Gv21004400.2"/>
    <property type="gene ID" value="AET6Gv21004400"/>
</dbReference>
<dbReference type="InterPro" id="IPR027443">
    <property type="entry name" value="IPNS-like_sf"/>
</dbReference>
<dbReference type="EnsemblPlants" id="AET6Gv21004400.3">
    <property type="protein sequence ID" value="AET6Gv21004400.3"/>
    <property type="gene ID" value="AET6Gv21004400"/>
</dbReference>
<organism evidence="3 4">
    <name type="scientific">Aegilops tauschii subsp. strangulata</name>
    <name type="common">Goatgrass</name>
    <dbReference type="NCBI Taxonomy" id="200361"/>
    <lineage>
        <taxon>Eukaryota</taxon>
        <taxon>Viridiplantae</taxon>
        <taxon>Streptophyta</taxon>
        <taxon>Embryophyta</taxon>
        <taxon>Tracheophyta</taxon>
        <taxon>Spermatophyta</taxon>
        <taxon>Magnoliopsida</taxon>
        <taxon>Liliopsida</taxon>
        <taxon>Poales</taxon>
        <taxon>Poaceae</taxon>
        <taxon>BOP clade</taxon>
        <taxon>Pooideae</taxon>
        <taxon>Triticodae</taxon>
        <taxon>Triticeae</taxon>
        <taxon>Triticinae</taxon>
        <taxon>Aegilops</taxon>
    </lineage>
</organism>
<evidence type="ECO:0000313" key="4">
    <source>
        <dbReference type="Proteomes" id="UP000015105"/>
    </source>
</evidence>
<dbReference type="Proteomes" id="UP000015105">
    <property type="component" value="Chromosome 6D"/>
</dbReference>
<dbReference type="Gramene" id="AET6Gv21004400.2">
    <property type="protein sequence ID" value="AET6Gv21004400.2"/>
    <property type="gene ID" value="AET6Gv21004400"/>
</dbReference>
<reference evidence="4" key="2">
    <citation type="journal article" date="2017" name="Nat. Plants">
        <title>The Aegilops tauschii genome reveals multiple impacts of transposons.</title>
        <authorList>
            <person name="Zhao G."/>
            <person name="Zou C."/>
            <person name="Li K."/>
            <person name="Wang K."/>
            <person name="Li T."/>
            <person name="Gao L."/>
            <person name="Zhang X."/>
            <person name="Wang H."/>
            <person name="Yang Z."/>
            <person name="Liu X."/>
            <person name="Jiang W."/>
            <person name="Mao L."/>
            <person name="Kong X."/>
            <person name="Jiao Y."/>
            <person name="Jia J."/>
        </authorList>
    </citation>
    <scope>NUCLEOTIDE SEQUENCE [LARGE SCALE GENOMIC DNA]</scope>
    <source>
        <strain evidence="4">cv. AL8/78</strain>
    </source>
</reference>
<reference evidence="3" key="3">
    <citation type="journal article" date="2017" name="Nature">
        <title>Genome sequence of the progenitor of the wheat D genome Aegilops tauschii.</title>
        <authorList>
            <person name="Luo M.C."/>
            <person name="Gu Y.Q."/>
            <person name="Puiu D."/>
            <person name="Wang H."/>
            <person name="Twardziok S.O."/>
            <person name="Deal K.R."/>
            <person name="Huo N."/>
            <person name="Zhu T."/>
            <person name="Wang L."/>
            <person name="Wang Y."/>
            <person name="McGuire P.E."/>
            <person name="Liu S."/>
            <person name="Long H."/>
            <person name="Ramasamy R.K."/>
            <person name="Rodriguez J.C."/>
            <person name="Van S.L."/>
            <person name="Yuan L."/>
            <person name="Wang Z."/>
            <person name="Xia Z."/>
            <person name="Xiao L."/>
            <person name="Anderson O.D."/>
            <person name="Ouyang S."/>
            <person name="Liang Y."/>
            <person name="Zimin A.V."/>
            <person name="Pertea G."/>
            <person name="Qi P."/>
            <person name="Bennetzen J.L."/>
            <person name="Dai X."/>
            <person name="Dawson M.W."/>
            <person name="Muller H.G."/>
            <person name="Kugler K."/>
            <person name="Rivarola-Duarte L."/>
            <person name="Spannagl M."/>
            <person name="Mayer K.F.X."/>
            <person name="Lu F.H."/>
            <person name="Bevan M.W."/>
            <person name="Leroy P."/>
            <person name="Li P."/>
            <person name="You F.M."/>
            <person name="Sun Q."/>
            <person name="Liu Z."/>
            <person name="Lyons E."/>
            <person name="Wicker T."/>
            <person name="Salzberg S.L."/>
            <person name="Devos K.M."/>
            <person name="Dvorak J."/>
        </authorList>
    </citation>
    <scope>NUCLEOTIDE SEQUENCE [LARGE SCALE GENOMIC DNA]</scope>
    <source>
        <strain evidence="3">cv. AL8/78</strain>
    </source>
</reference>
<feature type="region of interest" description="Disordered" evidence="1">
    <location>
        <begin position="1"/>
        <end position="32"/>
    </location>
</feature>
<dbReference type="InterPro" id="IPR057649">
    <property type="entry name" value="PUB62-63_C"/>
</dbReference>
<evidence type="ECO:0000313" key="3">
    <source>
        <dbReference type="EnsemblPlants" id="AET6Gv21004400.2"/>
    </source>
</evidence>
<evidence type="ECO:0000256" key="1">
    <source>
        <dbReference type="SAM" id="MobiDB-lite"/>
    </source>
</evidence>
<dbReference type="InterPro" id="IPR013083">
    <property type="entry name" value="Znf_RING/FYVE/PHD"/>
</dbReference>
<accession>A0A453Q7G9</accession>
<dbReference type="STRING" id="200361.A0A453Q7G9"/>
<sequence>RKLSRRGKGVSQPKLNGGESASEPLGTLASPPRRLAMACPPCPPSPLARVRLDDVAPHDGAAAPGYARAVGALAASLARRGAAVVEIPAADAAVVRCALESARAFFRGRHAAYLYRAGRNLEDGELSPACMADAFRCLGKAARAALCAIARHLRLRTDVFNQLLDDTPLPVNEVSSSELLVAYTHEQLQSGQTLMGCPSRSSMPQVDRGFVTLVASDYPGIEVCDPNGHWYLADGVSGPNNLLLLTGRALSHVTAGLCPISQYRVTNENRASLTFRLVPHANAILDCSPILAAGHCIRRVYQPIPASQFMDDSYAEEHAVSSHLEEPSESQGNFVSDPSLRSVLSDPLSGAFLEDAMVLQCGHSFGGVMLKKVIEMARCTICNGEVDPSSLFPNLALRAVATVVKMEDDRRLFHNAALRKRRKDVTEHTDVLKRTGSSKGNSELALDAESPVAFKGVQYPFVVGERVLIMGNKRTPEKFVGKEAVITSQCLNGWYLVKALDSGESTRLQYRSLKKVPELQLQTQARLQPLAFLGGRQ</sequence>
<reference evidence="3" key="4">
    <citation type="submission" date="2019-03" db="UniProtKB">
        <authorList>
            <consortium name="EnsemblPlants"/>
        </authorList>
    </citation>
    <scope>IDENTIFICATION</scope>
</reference>
<name>A0A453Q7G9_AEGTS</name>
<dbReference type="SUPFAM" id="SSF51197">
    <property type="entry name" value="Clavaminate synthase-like"/>
    <property type="match status" value="1"/>
</dbReference>
<dbReference type="Pfam" id="PF23112">
    <property type="entry name" value="PUB62-63_C"/>
    <property type="match status" value="1"/>
</dbReference>
<dbReference type="PANTHER" id="PTHR33644:SF3">
    <property type="entry name" value="RING_U-BOX SUPERFAMILY PROTEIN"/>
    <property type="match status" value="1"/>
</dbReference>
<dbReference type="PANTHER" id="PTHR33644">
    <property type="entry name" value="U-BOX DOMAIN-CONTAINING PROTEIN 62-RELATED"/>
    <property type="match status" value="1"/>
</dbReference>
<keyword evidence="4" id="KW-1185">Reference proteome</keyword>